<comment type="caution">
    <text evidence="3">The sequence shown here is derived from an EMBL/GenBank/DDBJ whole genome shotgun (WGS) entry which is preliminary data.</text>
</comment>
<dbReference type="Proteomes" id="UP000189021">
    <property type="component" value="Unassembled WGS sequence"/>
</dbReference>
<feature type="domain" description="H repeat-associated protein N-terminal" evidence="2">
    <location>
        <begin position="9"/>
        <end position="95"/>
    </location>
</feature>
<dbReference type="NCBIfam" id="NF033564">
    <property type="entry name" value="transpos_ISAs1"/>
    <property type="match status" value="1"/>
</dbReference>
<dbReference type="InterPro" id="IPR032806">
    <property type="entry name" value="YbfD_N"/>
</dbReference>
<proteinExistence type="predicted"/>
<name>A0AB36JXE0_9GAMM</name>
<gene>
    <name evidence="3" type="ORF">BZG00_10590</name>
</gene>
<feature type="domain" description="Transposase IS4-like" evidence="1">
    <location>
        <begin position="103"/>
        <end position="342"/>
    </location>
</feature>
<sequence>MTEEKSPFMHFVSIKDIRQEGKVEHTLSDIILITICAVLSGHDTWKGISDYGRKQRDFLLRFGFSGKTSPSADTIARVMGTISPKALQKAFIEWMKSCHELTDGEVVAIDGKTLKGSYNRATDQAAIHMVNAFATANGVCLGQSKVDSKTNEITAIPKLLELLDISGCLITIDAMGCQRKIAQKIIDKNADYLLAVKGNQGRLDEAFDNYYRPSMLQHFDGDSYSSQEKSHGRLETRCALINTDLSVLGDLAYDWPELKTMGIMVSVRQEGKHAEESDISVRYYISSKALTAKELHDATRSHWLIESMHWQLDVGLKEDTCRIRVDDRAEVFARIRQMVLNLLKQEKSFKAGIQRKRMMCAMDQEYLATVLGSLS</sequence>
<evidence type="ECO:0000259" key="1">
    <source>
        <dbReference type="Pfam" id="PF01609"/>
    </source>
</evidence>
<reference evidence="3 4" key="1">
    <citation type="journal article" date="2017" name="Genome Announc.">
        <title>Draft Genome Sequences of Salinivibrio proteolyticus, Salinivibrio sharmensis, Salinivibrio siamensis, Salinivibrio costicola subsp. alcaliphilus, Salinivibrio costicola subsp. vallismortis, and 29 New Isolates Belonging to the Genus Salinivibrio.</title>
        <authorList>
            <person name="Lopez-Hermoso C."/>
            <person name="de la Haba R.R."/>
            <person name="Sanchez-Porro C."/>
            <person name="Bayliss S.C."/>
            <person name="Feil E.J."/>
            <person name="Ventosa A."/>
        </authorList>
    </citation>
    <scope>NUCLEOTIDE SEQUENCE [LARGE SCALE GENOMIC DNA]</scope>
    <source>
        <strain evidence="3 4">AL184</strain>
    </source>
</reference>
<keyword evidence="4" id="KW-1185">Reference proteome</keyword>
<evidence type="ECO:0000259" key="2">
    <source>
        <dbReference type="Pfam" id="PF13808"/>
    </source>
</evidence>
<dbReference type="GO" id="GO:0006313">
    <property type="term" value="P:DNA transposition"/>
    <property type="evidence" value="ECO:0007669"/>
    <property type="project" value="InterPro"/>
</dbReference>
<dbReference type="GO" id="GO:0004803">
    <property type="term" value="F:transposase activity"/>
    <property type="evidence" value="ECO:0007669"/>
    <property type="project" value="InterPro"/>
</dbReference>
<dbReference type="InterPro" id="IPR002559">
    <property type="entry name" value="Transposase_11"/>
</dbReference>
<dbReference type="PANTHER" id="PTHR30298:SF0">
    <property type="entry name" value="PROTEIN YBFL-RELATED"/>
    <property type="match status" value="1"/>
</dbReference>
<dbReference type="AlphaFoldDB" id="A0AB36JXE0"/>
<accession>A0AB36JXE0</accession>
<dbReference type="Pfam" id="PF01609">
    <property type="entry name" value="DDE_Tnp_1"/>
    <property type="match status" value="1"/>
</dbReference>
<dbReference type="InterPro" id="IPR051698">
    <property type="entry name" value="Transposase_11-like"/>
</dbReference>
<dbReference type="InterPro" id="IPR047647">
    <property type="entry name" value="ISAs1_transpos"/>
</dbReference>
<dbReference type="GO" id="GO:0003677">
    <property type="term" value="F:DNA binding"/>
    <property type="evidence" value="ECO:0007669"/>
    <property type="project" value="InterPro"/>
</dbReference>
<organism evidence="3 4">
    <name type="scientific">Salinivibrio kushneri</name>
    <dbReference type="NCBI Taxonomy" id="1908198"/>
    <lineage>
        <taxon>Bacteria</taxon>
        <taxon>Pseudomonadati</taxon>
        <taxon>Pseudomonadota</taxon>
        <taxon>Gammaproteobacteria</taxon>
        <taxon>Vibrionales</taxon>
        <taxon>Vibrionaceae</taxon>
        <taxon>Salinivibrio</taxon>
    </lineage>
</organism>
<dbReference type="EMBL" id="MUEK01000009">
    <property type="protein sequence ID" value="OOE39327.1"/>
    <property type="molecule type" value="Genomic_DNA"/>
</dbReference>
<evidence type="ECO:0000313" key="3">
    <source>
        <dbReference type="EMBL" id="OOE39327.1"/>
    </source>
</evidence>
<protein>
    <submittedName>
        <fullName evidence="3">ISAs1 family transposase</fullName>
    </submittedName>
</protein>
<evidence type="ECO:0000313" key="4">
    <source>
        <dbReference type="Proteomes" id="UP000189021"/>
    </source>
</evidence>
<dbReference type="PANTHER" id="PTHR30298">
    <property type="entry name" value="H REPEAT-ASSOCIATED PREDICTED TRANSPOSASE"/>
    <property type="match status" value="1"/>
</dbReference>
<dbReference type="Pfam" id="PF13808">
    <property type="entry name" value="DDE_Tnp_1_assoc"/>
    <property type="match status" value="1"/>
</dbReference>
<dbReference type="RefSeq" id="WP_077659442.1">
    <property type="nucleotide sequence ID" value="NZ_CP040021.1"/>
</dbReference>